<comment type="caution">
    <text evidence="2">The sequence shown here is derived from an EMBL/GenBank/DDBJ whole genome shotgun (WGS) entry which is preliminary data.</text>
</comment>
<protein>
    <recommendedName>
        <fullName evidence="4">Transcriptional regulator, AbiEi antitoxin, Type IV TA system</fullName>
    </recommendedName>
</protein>
<gene>
    <name evidence="2" type="ORF">GCM10010840_30540</name>
</gene>
<evidence type="ECO:0008006" key="4">
    <source>
        <dbReference type="Google" id="ProtNLM"/>
    </source>
</evidence>
<dbReference type="Proteomes" id="UP000639973">
    <property type="component" value="Unassembled WGS sequence"/>
</dbReference>
<evidence type="ECO:0000313" key="3">
    <source>
        <dbReference type="Proteomes" id="UP000639973"/>
    </source>
</evidence>
<dbReference type="EMBL" id="BMOL01000018">
    <property type="protein sequence ID" value="GGL90374.1"/>
    <property type="molecule type" value="Genomic_DNA"/>
</dbReference>
<feature type="region of interest" description="Disordered" evidence="1">
    <location>
        <begin position="359"/>
        <end position="385"/>
    </location>
</feature>
<sequence>MLRLLVLHLGPRYGYYRDLTSNHTARPLPPNEHLRQLHHVYGPLSPAFVAEELGCSLEEAIHLLYGSRAAGFCWVSLADLAYLSAVGMAALKRWVQRHHLQSAQRGQGRTAHRYVHLDDARQFLLNNQHLISGSGDVTADALPRVRGEDLWSSPPVVRAPVVDVDWQLARQAAWPMTVERLAEAIYGSRAEHAQHQTRKTLRRWESQGRVVCFARGLYDLVRPSLVLDQERYGRSVLPREELQKLRTHHPEIAHWAGGPLAAAWRVYSHFYARTLLSVMDRGEPTLLEYLMVRQLNPDWVPENVDAHYEELCREAAFYRLLPAPCQGVLAMEQPVLTVENIEAGLIDFGAAAEATRLKMQRHSGRGRNPDGGRRTTGASGVQERA</sequence>
<name>A0ABQ2GE02_9DEIO</name>
<reference evidence="3" key="1">
    <citation type="journal article" date="2019" name="Int. J. Syst. Evol. Microbiol.">
        <title>The Global Catalogue of Microorganisms (GCM) 10K type strain sequencing project: providing services to taxonomists for standard genome sequencing and annotation.</title>
        <authorList>
            <consortium name="The Broad Institute Genomics Platform"/>
            <consortium name="The Broad Institute Genome Sequencing Center for Infectious Disease"/>
            <person name="Wu L."/>
            <person name="Ma J."/>
        </authorList>
    </citation>
    <scope>NUCLEOTIDE SEQUENCE [LARGE SCALE GENOMIC DNA]</scope>
    <source>
        <strain evidence="3">JCM 15442</strain>
    </source>
</reference>
<dbReference type="RefSeq" id="WP_188973491.1">
    <property type="nucleotide sequence ID" value="NZ_BMOL01000018.1"/>
</dbReference>
<accession>A0ABQ2GE02</accession>
<organism evidence="2 3">
    <name type="scientific">Deinococcus aerolatus</name>
    <dbReference type="NCBI Taxonomy" id="522487"/>
    <lineage>
        <taxon>Bacteria</taxon>
        <taxon>Thermotogati</taxon>
        <taxon>Deinococcota</taxon>
        <taxon>Deinococci</taxon>
        <taxon>Deinococcales</taxon>
        <taxon>Deinococcaceae</taxon>
        <taxon>Deinococcus</taxon>
    </lineage>
</organism>
<evidence type="ECO:0000313" key="2">
    <source>
        <dbReference type="EMBL" id="GGL90374.1"/>
    </source>
</evidence>
<evidence type="ECO:0000256" key="1">
    <source>
        <dbReference type="SAM" id="MobiDB-lite"/>
    </source>
</evidence>
<keyword evidence="3" id="KW-1185">Reference proteome</keyword>
<proteinExistence type="predicted"/>